<evidence type="ECO:0008006" key="5">
    <source>
        <dbReference type="Google" id="ProtNLM"/>
    </source>
</evidence>
<evidence type="ECO:0000256" key="1">
    <source>
        <dbReference type="SAM" id="Coils"/>
    </source>
</evidence>
<evidence type="ECO:0000313" key="4">
    <source>
        <dbReference type="Proteomes" id="UP001162162"/>
    </source>
</evidence>
<gene>
    <name evidence="3" type="ORF">NQ318_003634</name>
</gene>
<keyword evidence="1" id="KW-0175">Coiled coil</keyword>
<dbReference type="Proteomes" id="UP001162162">
    <property type="component" value="Unassembled WGS sequence"/>
</dbReference>
<reference evidence="3" key="1">
    <citation type="journal article" date="2023" name="Insect Mol. Biol.">
        <title>Genome sequencing provides insights into the evolution of gene families encoding plant cell wall-degrading enzymes in longhorned beetles.</title>
        <authorList>
            <person name="Shin N.R."/>
            <person name="Okamura Y."/>
            <person name="Kirsch R."/>
            <person name="Pauchet Y."/>
        </authorList>
    </citation>
    <scope>NUCLEOTIDE SEQUENCE</scope>
    <source>
        <strain evidence="3">AMC_N1</strain>
    </source>
</reference>
<feature type="compositionally biased region" description="Low complexity" evidence="2">
    <location>
        <begin position="282"/>
        <end position="307"/>
    </location>
</feature>
<dbReference type="EMBL" id="JAPWTK010000376">
    <property type="protein sequence ID" value="KAJ8941381.1"/>
    <property type="molecule type" value="Genomic_DNA"/>
</dbReference>
<feature type="compositionally biased region" description="Polar residues" evidence="2">
    <location>
        <begin position="1"/>
        <end position="27"/>
    </location>
</feature>
<feature type="coiled-coil region" evidence="1">
    <location>
        <begin position="40"/>
        <end position="67"/>
    </location>
</feature>
<evidence type="ECO:0000313" key="3">
    <source>
        <dbReference type="EMBL" id="KAJ8941381.1"/>
    </source>
</evidence>
<protein>
    <recommendedName>
        <fullName evidence="5">Capon-like protein</fullName>
    </recommendedName>
</protein>
<comment type="caution">
    <text evidence="3">The sequence shown here is derived from an EMBL/GenBank/DDBJ whole genome shotgun (WGS) entry which is preliminary data.</text>
</comment>
<name>A0AAV8XSM9_9CUCU</name>
<evidence type="ECO:0000256" key="2">
    <source>
        <dbReference type="SAM" id="MobiDB-lite"/>
    </source>
</evidence>
<feature type="region of interest" description="Disordered" evidence="2">
    <location>
        <begin position="1"/>
        <end position="34"/>
    </location>
</feature>
<keyword evidence="4" id="KW-1185">Reference proteome</keyword>
<organism evidence="3 4">
    <name type="scientific">Aromia moschata</name>
    <dbReference type="NCBI Taxonomy" id="1265417"/>
    <lineage>
        <taxon>Eukaryota</taxon>
        <taxon>Metazoa</taxon>
        <taxon>Ecdysozoa</taxon>
        <taxon>Arthropoda</taxon>
        <taxon>Hexapoda</taxon>
        <taxon>Insecta</taxon>
        <taxon>Pterygota</taxon>
        <taxon>Neoptera</taxon>
        <taxon>Endopterygota</taxon>
        <taxon>Coleoptera</taxon>
        <taxon>Polyphaga</taxon>
        <taxon>Cucujiformia</taxon>
        <taxon>Chrysomeloidea</taxon>
        <taxon>Cerambycidae</taxon>
        <taxon>Cerambycinae</taxon>
        <taxon>Callichromatini</taxon>
        <taxon>Aromia</taxon>
    </lineage>
</organism>
<dbReference type="AlphaFoldDB" id="A0AAV8XSM9"/>
<feature type="compositionally biased region" description="Polar residues" evidence="2">
    <location>
        <begin position="263"/>
        <end position="281"/>
    </location>
</feature>
<feature type="compositionally biased region" description="Polar residues" evidence="2">
    <location>
        <begin position="308"/>
        <end position="335"/>
    </location>
</feature>
<accession>A0AAV8XSM9</accession>
<sequence length="426" mass="47007">MALAETYSSPHSDSLTNASMGSGSNSLPPAGSALSAHHEIQLMREQLEQQSQQTQAAMAQLQLVREQLVAEQTARLEAQARTHQLLIHNRELLDHIAALVAHLQGGEQAGQQPTPPHMAMPQHPHHPGTVDNYATDLSETAPLDNGSVLKALGLNPQGLIENRAVTSHLPSSPLRSSFNPGGNVFSFSYPPPMDNTSFESQLLQRLQTLSAYSPPSPYPYGFNQTLPFLSSPLYSQPLLNNNYTLQPPPQKKVSPLVGRHSFAGNTESETRLSPTRNSEPRQTQYHAQNQHYQQAQQNSQYQDMQANKSQSSQHLQVQQNAYQRGSSPAPQNSPQNERRESHFIKPLAQMGTLTTTDTEGRVRVIVPVPSNSSEDADSLLANLRISDDFRPLNGPPITRSTSEKVPNRSELMSQVQRTAWARHTTK</sequence>
<feature type="region of interest" description="Disordered" evidence="2">
    <location>
        <begin position="240"/>
        <end position="339"/>
    </location>
</feature>
<proteinExistence type="predicted"/>